<accession>A0A562IZ31</accession>
<dbReference type="InterPro" id="IPR036390">
    <property type="entry name" value="WH_DNA-bd_sf"/>
</dbReference>
<dbReference type="PANTHER" id="PTHR30136">
    <property type="entry name" value="HELIX-TURN-HELIX TRANSCRIPTIONAL REGULATOR, ICLR FAMILY"/>
    <property type="match status" value="1"/>
</dbReference>
<reference evidence="6 7" key="1">
    <citation type="submission" date="2019-07" db="EMBL/GenBank/DDBJ databases">
        <title>Genomic Encyclopedia of Type Strains, Phase I: the one thousand microbial genomes (KMG-I) project.</title>
        <authorList>
            <person name="Kyrpides N."/>
        </authorList>
    </citation>
    <scope>NUCLEOTIDE SEQUENCE [LARGE SCALE GENOMIC DNA]</scope>
    <source>
        <strain evidence="6 7">DSM 375</strain>
    </source>
</reference>
<dbReference type="GO" id="GO:0003677">
    <property type="term" value="F:DNA binding"/>
    <property type="evidence" value="ECO:0007669"/>
    <property type="project" value="UniProtKB-KW"/>
</dbReference>
<dbReference type="SMART" id="SM00346">
    <property type="entry name" value="HTH_ICLR"/>
    <property type="match status" value="1"/>
</dbReference>
<evidence type="ECO:0000259" key="5">
    <source>
        <dbReference type="PROSITE" id="PS51078"/>
    </source>
</evidence>
<evidence type="ECO:0000256" key="1">
    <source>
        <dbReference type="ARBA" id="ARBA00023015"/>
    </source>
</evidence>
<dbReference type="PANTHER" id="PTHR30136:SF35">
    <property type="entry name" value="HTH-TYPE TRANSCRIPTIONAL REGULATOR RV1719"/>
    <property type="match status" value="1"/>
</dbReference>
<keyword evidence="2" id="KW-0238">DNA-binding</keyword>
<protein>
    <submittedName>
        <fullName evidence="6">IclR family transcriptional regulator</fullName>
    </submittedName>
</protein>
<evidence type="ECO:0000259" key="4">
    <source>
        <dbReference type="PROSITE" id="PS51077"/>
    </source>
</evidence>
<gene>
    <name evidence="6" type="ORF">LX59_01375</name>
</gene>
<dbReference type="OrthoDB" id="9807558at2"/>
<evidence type="ECO:0000313" key="7">
    <source>
        <dbReference type="Proteomes" id="UP000319627"/>
    </source>
</evidence>
<dbReference type="PROSITE" id="PS51077">
    <property type="entry name" value="HTH_ICLR"/>
    <property type="match status" value="1"/>
</dbReference>
<dbReference type="SUPFAM" id="SSF46785">
    <property type="entry name" value="Winged helix' DNA-binding domain"/>
    <property type="match status" value="1"/>
</dbReference>
<dbReference type="EMBL" id="VLKG01000004">
    <property type="protein sequence ID" value="TWH75865.1"/>
    <property type="molecule type" value="Genomic_DNA"/>
</dbReference>
<organism evidence="6 7">
    <name type="scientific">Azomonas agilis</name>
    <dbReference type="NCBI Taxonomy" id="116849"/>
    <lineage>
        <taxon>Bacteria</taxon>
        <taxon>Pseudomonadati</taxon>
        <taxon>Pseudomonadota</taxon>
        <taxon>Gammaproteobacteria</taxon>
        <taxon>Pseudomonadales</taxon>
        <taxon>Pseudomonadaceae</taxon>
        <taxon>Azomonas</taxon>
    </lineage>
</organism>
<dbReference type="Pfam" id="PF09339">
    <property type="entry name" value="HTH_IclR"/>
    <property type="match status" value="1"/>
</dbReference>
<sequence>MAGSQIERAFGLLEALTGNPEGMPLQNLADQLEIPKSAAHRMLGELIRLGYVRQDVQTSHYRLSTRLVAMGFRYLSHTGLDIVQPILDRLAAESGELVRLGVIEDQRLTWIVKAQGAKAGLRYDPDMGREAPLASTASGQAWLLSLTDEQAQILVMQQGWAQATAEAGPNAPQDISTLLERLAQARQRGYAAVVESASVGTAAMAVPVQSPRTGQTIGVLSIAGPSARLTLERMQELAPTLWSARDELSAASLASEFFT</sequence>
<proteinExistence type="predicted"/>
<keyword evidence="7" id="KW-1185">Reference proteome</keyword>
<dbReference type="Gene3D" id="3.30.450.40">
    <property type="match status" value="1"/>
</dbReference>
<dbReference type="FunFam" id="1.10.10.10:FF:000056">
    <property type="entry name" value="IclR family transcriptional regulator"/>
    <property type="match status" value="1"/>
</dbReference>
<dbReference type="InterPro" id="IPR050707">
    <property type="entry name" value="HTH_MetabolicPath_Reg"/>
</dbReference>
<comment type="caution">
    <text evidence="6">The sequence shown here is derived from an EMBL/GenBank/DDBJ whole genome shotgun (WGS) entry which is preliminary data.</text>
</comment>
<dbReference type="Pfam" id="PF01614">
    <property type="entry name" value="IclR_C"/>
    <property type="match status" value="1"/>
</dbReference>
<dbReference type="InterPro" id="IPR005471">
    <property type="entry name" value="Tscrpt_reg_IclR_N"/>
</dbReference>
<keyword evidence="3" id="KW-0804">Transcription</keyword>
<dbReference type="GO" id="GO:0003700">
    <property type="term" value="F:DNA-binding transcription factor activity"/>
    <property type="evidence" value="ECO:0007669"/>
    <property type="project" value="TreeGrafter"/>
</dbReference>
<feature type="domain" description="IclR-ED" evidence="5">
    <location>
        <begin position="66"/>
        <end position="254"/>
    </location>
</feature>
<dbReference type="RefSeq" id="WP_144571097.1">
    <property type="nucleotide sequence ID" value="NZ_VLKG01000004.1"/>
</dbReference>
<evidence type="ECO:0000256" key="2">
    <source>
        <dbReference type="ARBA" id="ARBA00023125"/>
    </source>
</evidence>
<dbReference type="InterPro" id="IPR036388">
    <property type="entry name" value="WH-like_DNA-bd_sf"/>
</dbReference>
<evidence type="ECO:0000313" key="6">
    <source>
        <dbReference type="EMBL" id="TWH75865.1"/>
    </source>
</evidence>
<dbReference type="PROSITE" id="PS51078">
    <property type="entry name" value="ICLR_ED"/>
    <property type="match status" value="1"/>
</dbReference>
<feature type="domain" description="HTH iclR-type" evidence="4">
    <location>
        <begin position="3"/>
        <end position="65"/>
    </location>
</feature>
<dbReference type="InterPro" id="IPR029016">
    <property type="entry name" value="GAF-like_dom_sf"/>
</dbReference>
<keyword evidence="1" id="KW-0805">Transcription regulation</keyword>
<dbReference type="InterPro" id="IPR014757">
    <property type="entry name" value="Tscrpt_reg_IclR_C"/>
</dbReference>
<evidence type="ECO:0000256" key="3">
    <source>
        <dbReference type="ARBA" id="ARBA00023163"/>
    </source>
</evidence>
<dbReference type="GO" id="GO:0045892">
    <property type="term" value="P:negative regulation of DNA-templated transcription"/>
    <property type="evidence" value="ECO:0007669"/>
    <property type="project" value="TreeGrafter"/>
</dbReference>
<dbReference type="AlphaFoldDB" id="A0A562IZ31"/>
<dbReference type="SUPFAM" id="SSF55781">
    <property type="entry name" value="GAF domain-like"/>
    <property type="match status" value="1"/>
</dbReference>
<name>A0A562IZ31_9GAMM</name>
<dbReference type="Gene3D" id="1.10.10.10">
    <property type="entry name" value="Winged helix-like DNA-binding domain superfamily/Winged helix DNA-binding domain"/>
    <property type="match status" value="1"/>
</dbReference>
<dbReference type="Proteomes" id="UP000319627">
    <property type="component" value="Unassembled WGS sequence"/>
</dbReference>